<evidence type="ECO:0000256" key="1">
    <source>
        <dbReference type="ARBA" id="ARBA00000900"/>
    </source>
</evidence>
<dbReference type="PROSITE" id="PS50089">
    <property type="entry name" value="ZF_RING_2"/>
    <property type="match status" value="1"/>
</dbReference>
<proteinExistence type="predicted"/>
<evidence type="ECO:0000256" key="7">
    <source>
        <dbReference type="ARBA" id="ARBA00022833"/>
    </source>
</evidence>
<dbReference type="InterPro" id="IPR001841">
    <property type="entry name" value="Znf_RING"/>
</dbReference>
<dbReference type="GO" id="GO:0051603">
    <property type="term" value="P:proteolysis involved in protein catabolic process"/>
    <property type="evidence" value="ECO:0007669"/>
    <property type="project" value="TreeGrafter"/>
</dbReference>
<reference evidence="11" key="1">
    <citation type="journal article" date="2020" name="bioRxiv">
        <title>Hybrid origin of Populus tomentosa Carr. identified through genome sequencing and phylogenomic analysis.</title>
        <authorList>
            <person name="An X."/>
            <person name="Gao K."/>
            <person name="Chen Z."/>
            <person name="Li J."/>
            <person name="Yang X."/>
            <person name="Yang X."/>
            <person name="Zhou J."/>
            <person name="Guo T."/>
            <person name="Zhao T."/>
            <person name="Huang S."/>
            <person name="Miao D."/>
            <person name="Khan W.U."/>
            <person name="Rao P."/>
            <person name="Ye M."/>
            <person name="Lei B."/>
            <person name="Liao W."/>
            <person name="Wang J."/>
            <person name="Ji L."/>
            <person name="Li Y."/>
            <person name="Guo B."/>
            <person name="Mustafa N.S."/>
            <person name="Li S."/>
            <person name="Yun Q."/>
            <person name="Keller S.R."/>
            <person name="Mao J."/>
            <person name="Zhang R."/>
            <person name="Strauss S.H."/>
        </authorList>
    </citation>
    <scope>NUCLEOTIDE SEQUENCE</scope>
    <source>
        <strain evidence="11">GM15</strain>
        <tissue evidence="11">Leaf</tissue>
    </source>
</reference>
<dbReference type="Pfam" id="PF00622">
    <property type="entry name" value="SPRY"/>
    <property type="match status" value="1"/>
</dbReference>
<dbReference type="GO" id="GO:0008270">
    <property type="term" value="F:zinc ion binding"/>
    <property type="evidence" value="ECO:0007669"/>
    <property type="project" value="UniProtKB-KW"/>
</dbReference>
<dbReference type="FunFam" id="2.60.120.920:FF:000053">
    <property type="entry name" value="E3 ubiquitin-protein ligase RKP"/>
    <property type="match status" value="1"/>
</dbReference>
<evidence type="ECO:0000256" key="5">
    <source>
        <dbReference type="ARBA" id="ARBA00022771"/>
    </source>
</evidence>
<name>A0A8X8CVS2_POPTO</name>
<gene>
    <name evidence="11" type="ORF">POTOM_027282</name>
</gene>
<dbReference type="Pfam" id="PF25576">
    <property type="entry name" value="TPR_RNF123"/>
    <property type="match status" value="1"/>
</dbReference>
<dbReference type="GO" id="GO:0005737">
    <property type="term" value="C:cytoplasm"/>
    <property type="evidence" value="ECO:0007669"/>
    <property type="project" value="TreeGrafter"/>
</dbReference>
<evidence type="ECO:0000313" key="11">
    <source>
        <dbReference type="EMBL" id="KAG6768369.1"/>
    </source>
</evidence>
<dbReference type="OrthoDB" id="258495at2759"/>
<evidence type="ECO:0000259" key="10">
    <source>
        <dbReference type="PROSITE" id="PS50188"/>
    </source>
</evidence>
<dbReference type="Pfam" id="PF19322">
    <property type="entry name" value="RKP_N"/>
    <property type="match status" value="1"/>
</dbReference>
<dbReference type="InterPro" id="IPR045129">
    <property type="entry name" value="RNF123/RKP/RSPRY1"/>
</dbReference>
<evidence type="ECO:0000259" key="9">
    <source>
        <dbReference type="PROSITE" id="PS50089"/>
    </source>
</evidence>
<dbReference type="CDD" id="cd16541">
    <property type="entry name" value="RING-HC_RNF123"/>
    <property type="match status" value="1"/>
</dbReference>
<dbReference type="PROSITE" id="PS50188">
    <property type="entry name" value="B302_SPRY"/>
    <property type="match status" value="1"/>
</dbReference>
<keyword evidence="12" id="KW-1185">Reference proteome</keyword>
<keyword evidence="5 8" id="KW-0863">Zinc-finger</keyword>
<evidence type="ECO:0000256" key="6">
    <source>
        <dbReference type="ARBA" id="ARBA00022786"/>
    </source>
</evidence>
<evidence type="ECO:0000256" key="3">
    <source>
        <dbReference type="ARBA" id="ARBA00022679"/>
    </source>
</evidence>
<dbReference type="EC" id="2.3.2.27" evidence="2"/>
<dbReference type="InterPro" id="IPR001870">
    <property type="entry name" value="B30.2/SPRY"/>
</dbReference>
<feature type="domain" description="RING-type" evidence="9">
    <location>
        <begin position="1307"/>
        <end position="1345"/>
    </location>
</feature>
<evidence type="ECO:0000313" key="12">
    <source>
        <dbReference type="Proteomes" id="UP000886885"/>
    </source>
</evidence>
<sequence>MEEEGKRVGGLSSGLAVLLNGEDRKEDSSKTRLVSSCDDFGNQPVERALEYIFGLSNKSLGPLTGPVDTKLVRSILKNEFSKFCTKFGDLVDNRDGIHISKDSCESQVVGLEEMSICGDIRIIKHRLHIESLAMFSSARSNACVWKGKWMYEVLLETCGVQQLGWATRSCPFTDHKGVGDADDSYAFDGKRVSKWNKDAEPYGQPWVVGDVIGCCINLDHDEILFYRNGVSLGVAFRGIRKMGPGSGYYPAISLSQGERCELNFGARPFKYPIQGFLPLKAPPSANLLAMQLLQCLSRLSDVQGAEGAESSLVGKMRRLKRFVLLDEVFYPVCHGICEEFFSALEGDSGSTEFVAWGPLLSFMMEVFRVQAPHDGSGLDKFIDVFLEFQESRLLFEHIINALSSGCKTASLVLTECPYSGSYSYLAMVCHILQRKELMALWWKSADFELLFEGFLSQKSPNKQDLQCMMPSVWWPGSGDDISNDGRSVMLTTTALSEAINKIEEKHRDLCLLVMQFVPPTTPTQLPGSVLRTFLQNILLKNRGADCNAPPLGVSSNSVLNSLYSVILHFLSEGFAMRDICGWLKRCEPNGLDVGFLHRGGEQSFPVDIFLKNDPHRTDISRLGGSFSHISKSHPVHDQEAEVIRWEEGCMDDEETRVTHKTTQKPCCCSSYEIELSKISKHQIRYNTKDSRVHCSGIPDRSAYVAAECSEGSLNDEIADKPSTSDQSESDFGYCPVRDIRIVHTESDMSSATLREEELLDTLLLLYHISVAPKFKQASYYMSHQAQSISLLEETDKQIRERACCEKLRHLKEARNKYREEVIDCVRRCAWYRISLFSQWKQRGMYATCMWIVQLLLVLSRVDSLFIYIPEFYLETLVDCFHVLRKSDPPFVPPAIFIKQGLASFAAAFTTANCSVPALLSILSLDLYIRNGQHMSVIVLGLIKSPHIKTRDPNALGSLSYYYKPRKLTSYLLFADLSFAVLQATKVTFVVSHFNDPRILSADLKDLLLQSISVLVQYKEYLTVFESNEAATQRMPKALLSAFDNRSWISVTNILLRLCKGSRFSSSKHGESSSSSSFVFKNLLREACINDEELFSAFLNRLFNTLSWTMTEFSVSIREMQEKYQVLEFQQRKCGVIFDLSCNLAKVLEFYTREIPQAFLSGTEMNLRRLTELTVFILNHITSTADAEFFDLSLRRHGHSPEKVNRGMILAPLVGIILNLLDARVGTECGQQNDVVGVFASMGCPDAVHCGFQYLLEYNWTRSARGDAYSGKLQQLESFLSLLVSRIELQQIERRKHEEETEADDNTCCICYSCKADARFAPCSHRSCHGCITRHLLNCHRCFFCNATVLEVIKIDESRAKSYS</sequence>
<accession>A0A8X8CVS2</accession>
<dbReference type="GO" id="GO:0061630">
    <property type="term" value="F:ubiquitin protein ligase activity"/>
    <property type="evidence" value="ECO:0007669"/>
    <property type="project" value="UniProtKB-EC"/>
</dbReference>
<keyword evidence="3" id="KW-0808">Transferase</keyword>
<dbReference type="SMART" id="SM00449">
    <property type="entry name" value="SPRY"/>
    <property type="match status" value="1"/>
</dbReference>
<evidence type="ECO:0000256" key="4">
    <source>
        <dbReference type="ARBA" id="ARBA00022723"/>
    </source>
</evidence>
<comment type="caution">
    <text evidence="11">The sequence shown here is derived from an EMBL/GenBank/DDBJ whole genome shotgun (WGS) entry which is preliminary data.</text>
</comment>
<keyword evidence="7" id="KW-0862">Zinc</keyword>
<protein>
    <recommendedName>
        <fullName evidence="2">RING-type E3 ubiquitin transferase</fullName>
        <ecNumber evidence="2">2.3.2.27</ecNumber>
    </recommendedName>
</protein>
<dbReference type="EMBL" id="JAAWWB010000013">
    <property type="protein sequence ID" value="KAG6768369.1"/>
    <property type="molecule type" value="Genomic_DNA"/>
</dbReference>
<dbReference type="CDD" id="cd12882">
    <property type="entry name" value="SPRY_RNF123"/>
    <property type="match status" value="1"/>
</dbReference>
<dbReference type="InterPro" id="IPR035773">
    <property type="entry name" value="SPRY_RNF123"/>
</dbReference>
<dbReference type="Proteomes" id="UP000886885">
    <property type="component" value="Chromosome 7A"/>
</dbReference>
<dbReference type="PANTHER" id="PTHR13363:SF5">
    <property type="entry name" value="E3 UBIQUITIN-PROTEIN LIGASE RNF123"/>
    <property type="match status" value="1"/>
</dbReference>
<organism evidence="11 12">
    <name type="scientific">Populus tomentosa</name>
    <name type="common">Chinese white poplar</name>
    <dbReference type="NCBI Taxonomy" id="118781"/>
    <lineage>
        <taxon>Eukaryota</taxon>
        <taxon>Viridiplantae</taxon>
        <taxon>Streptophyta</taxon>
        <taxon>Embryophyta</taxon>
        <taxon>Tracheophyta</taxon>
        <taxon>Spermatophyta</taxon>
        <taxon>Magnoliopsida</taxon>
        <taxon>eudicotyledons</taxon>
        <taxon>Gunneridae</taxon>
        <taxon>Pentapetalae</taxon>
        <taxon>rosids</taxon>
        <taxon>fabids</taxon>
        <taxon>Malpighiales</taxon>
        <taxon>Salicaceae</taxon>
        <taxon>Saliceae</taxon>
        <taxon>Populus</taxon>
    </lineage>
</organism>
<dbReference type="InterPro" id="IPR057987">
    <property type="entry name" value="TPR_RNF123/RKP"/>
</dbReference>
<keyword evidence="4" id="KW-0479">Metal-binding</keyword>
<dbReference type="PANTHER" id="PTHR13363">
    <property type="entry name" value="RING FINGER AND SRY DOMAIN-CONTAINING"/>
    <property type="match status" value="1"/>
</dbReference>
<comment type="catalytic activity">
    <reaction evidence="1">
        <text>S-ubiquitinyl-[E2 ubiquitin-conjugating enzyme]-L-cysteine + [acceptor protein]-L-lysine = [E2 ubiquitin-conjugating enzyme]-L-cysteine + N(6)-ubiquitinyl-[acceptor protein]-L-lysine.</text>
        <dbReference type="EC" id="2.3.2.27"/>
    </reaction>
</comment>
<dbReference type="InterPro" id="IPR003877">
    <property type="entry name" value="SPRY_dom"/>
</dbReference>
<keyword evidence="6" id="KW-0833">Ubl conjugation pathway</keyword>
<dbReference type="InterPro" id="IPR045737">
    <property type="entry name" value="RKP_N"/>
</dbReference>
<evidence type="ECO:0000256" key="2">
    <source>
        <dbReference type="ARBA" id="ARBA00012483"/>
    </source>
</evidence>
<evidence type="ECO:0000256" key="8">
    <source>
        <dbReference type="PROSITE-ProRule" id="PRU00175"/>
    </source>
</evidence>
<feature type="domain" description="B30.2/SPRY" evidence="10">
    <location>
        <begin position="65"/>
        <end position="269"/>
    </location>
</feature>